<proteinExistence type="predicted"/>
<evidence type="ECO:0000313" key="2">
    <source>
        <dbReference type="EMBL" id="GER48487.1"/>
    </source>
</evidence>
<feature type="transmembrane region" description="Helical" evidence="1">
    <location>
        <begin position="37"/>
        <end position="60"/>
    </location>
</feature>
<gene>
    <name evidence="2" type="ORF">STAS_25659</name>
</gene>
<name>A0A5A7QVN8_STRAF</name>
<keyword evidence="1" id="KW-0812">Transmembrane</keyword>
<organism evidence="2 3">
    <name type="scientific">Striga asiatica</name>
    <name type="common">Asiatic witchweed</name>
    <name type="synonym">Buchnera asiatica</name>
    <dbReference type="NCBI Taxonomy" id="4170"/>
    <lineage>
        <taxon>Eukaryota</taxon>
        <taxon>Viridiplantae</taxon>
        <taxon>Streptophyta</taxon>
        <taxon>Embryophyta</taxon>
        <taxon>Tracheophyta</taxon>
        <taxon>Spermatophyta</taxon>
        <taxon>Magnoliopsida</taxon>
        <taxon>eudicotyledons</taxon>
        <taxon>Gunneridae</taxon>
        <taxon>Pentapetalae</taxon>
        <taxon>asterids</taxon>
        <taxon>lamiids</taxon>
        <taxon>Lamiales</taxon>
        <taxon>Orobanchaceae</taxon>
        <taxon>Buchnereae</taxon>
        <taxon>Striga</taxon>
    </lineage>
</organism>
<sequence length="152" mass="16238">MQRQGRHARKPLLRRVCGGAAAAPAGGTLAASGDGPLALVGVLVAAQCLGAVEFAVAVVAREDATFGSVILNLARWAFIGMGRILGRQGQIQQDRLVLVSGRFESEERLLRGIYIWVGYKGPHVGTKVDIDGDPWMTIPLLISKILRPQRTG</sequence>
<reference evidence="3" key="1">
    <citation type="journal article" date="2019" name="Curr. Biol.">
        <title>Genome Sequence of Striga asiatica Provides Insight into the Evolution of Plant Parasitism.</title>
        <authorList>
            <person name="Yoshida S."/>
            <person name="Kim S."/>
            <person name="Wafula E.K."/>
            <person name="Tanskanen J."/>
            <person name="Kim Y.M."/>
            <person name="Honaas L."/>
            <person name="Yang Z."/>
            <person name="Spallek T."/>
            <person name="Conn C.E."/>
            <person name="Ichihashi Y."/>
            <person name="Cheong K."/>
            <person name="Cui S."/>
            <person name="Der J.P."/>
            <person name="Gundlach H."/>
            <person name="Jiao Y."/>
            <person name="Hori C."/>
            <person name="Ishida J.K."/>
            <person name="Kasahara H."/>
            <person name="Kiba T."/>
            <person name="Kim M.S."/>
            <person name="Koo N."/>
            <person name="Laohavisit A."/>
            <person name="Lee Y.H."/>
            <person name="Lumba S."/>
            <person name="McCourt P."/>
            <person name="Mortimer J.C."/>
            <person name="Mutuku J.M."/>
            <person name="Nomura T."/>
            <person name="Sasaki-Sekimoto Y."/>
            <person name="Seto Y."/>
            <person name="Wang Y."/>
            <person name="Wakatake T."/>
            <person name="Sakakibara H."/>
            <person name="Demura T."/>
            <person name="Yamaguchi S."/>
            <person name="Yoneyama K."/>
            <person name="Manabe R.I."/>
            <person name="Nelson D.C."/>
            <person name="Schulman A.H."/>
            <person name="Timko M.P."/>
            <person name="dePamphilis C.W."/>
            <person name="Choi D."/>
            <person name="Shirasu K."/>
        </authorList>
    </citation>
    <scope>NUCLEOTIDE SEQUENCE [LARGE SCALE GENOMIC DNA]</scope>
    <source>
        <strain evidence="3">cv. UVA1</strain>
    </source>
</reference>
<dbReference type="AlphaFoldDB" id="A0A5A7QVN8"/>
<evidence type="ECO:0000313" key="3">
    <source>
        <dbReference type="Proteomes" id="UP000325081"/>
    </source>
</evidence>
<dbReference type="EMBL" id="BKCP01008292">
    <property type="protein sequence ID" value="GER48487.1"/>
    <property type="molecule type" value="Genomic_DNA"/>
</dbReference>
<comment type="caution">
    <text evidence="2">The sequence shown here is derived from an EMBL/GenBank/DDBJ whole genome shotgun (WGS) entry which is preliminary data.</text>
</comment>
<keyword evidence="1" id="KW-1133">Transmembrane helix</keyword>
<keyword evidence="1" id="KW-0472">Membrane</keyword>
<evidence type="ECO:0000256" key="1">
    <source>
        <dbReference type="SAM" id="Phobius"/>
    </source>
</evidence>
<dbReference type="GO" id="GO:0016746">
    <property type="term" value="F:acyltransferase activity"/>
    <property type="evidence" value="ECO:0007669"/>
    <property type="project" value="UniProtKB-KW"/>
</dbReference>
<protein>
    <submittedName>
        <fullName evidence="2">2-oxoacid dehydrogenases acyltransferase family protein</fullName>
    </submittedName>
</protein>
<accession>A0A5A7QVN8</accession>
<keyword evidence="2" id="KW-0012">Acyltransferase</keyword>
<keyword evidence="3" id="KW-1185">Reference proteome</keyword>
<dbReference type="Proteomes" id="UP000325081">
    <property type="component" value="Unassembled WGS sequence"/>
</dbReference>
<keyword evidence="2" id="KW-0808">Transferase</keyword>